<comment type="similarity">
    <text evidence="2">Belongs to the type II topoisomerase GyrB family.</text>
</comment>
<keyword evidence="4 10" id="KW-0547">Nucleotide-binding</keyword>
<protein>
    <recommendedName>
        <fullName evidence="10">DNA topoisomerase 2</fullName>
        <ecNumber evidence="10">5.6.2.2</ecNumber>
    </recommendedName>
</protein>
<dbReference type="PANTHER" id="PTHR45866">
    <property type="entry name" value="DNA GYRASE/TOPOISOMERASE SUBUNIT B"/>
    <property type="match status" value="1"/>
</dbReference>
<dbReference type="SUPFAM" id="SSF56719">
    <property type="entry name" value="Type II DNA topoisomerase"/>
    <property type="match status" value="1"/>
</dbReference>
<dbReference type="InterPro" id="IPR005135">
    <property type="entry name" value="Endo/exonuclease/phosphatase"/>
</dbReference>
<keyword evidence="9 10" id="KW-0413">Isomerase</keyword>
<dbReference type="SMART" id="SM00433">
    <property type="entry name" value="TOP2c"/>
    <property type="match status" value="1"/>
</dbReference>
<dbReference type="InterPro" id="IPR002288">
    <property type="entry name" value="DNA_gyrase_B_C"/>
</dbReference>
<dbReference type="CDD" id="cd03366">
    <property type="entry name" value="TOPRIM_TopoIIA_GyrB"/>
    <property type="match status" value="1"/>
</dbReference>
<reference evidence="12 13" key="1">
    <citation type="journal article" date="2023" name="G3 (Bethesda)">
        <title>A chromosome-length genome assembly and annotation of blackberry (Rubus argutus, cv. 'Hillquist').</title>
        <authorList>
            <person name="Bruna T."/>
            <person name="Aryal R."/>
            <person name="Dudchenko O."/>
            <person name="Sargent D.J."/>
            <person name="Mead D."/>
            <person name="Buti M."/>
            <person name="Cavallini A."/>
            <person name="Hytonen T."/>
            <person name="Andres J."/>
            <person name="Pham M."/>
            <person name="Weisz D."/>
            <person name="Mascagni F."/>
            <person name="Usai G."/>
            <person name="Natali L."/>
            <person name="Bassil N."/>
            <person name="Fernandez G.E."/>
            <person name="Lomsadze A."/>
            <person name="Armour M."/>
            <person name="Olukolu B."/>
            <person name="Poorten T."/>
            <person name="Britton C."/>
            <person name="Davik J."/>
            <person name="Ashrafi H."/>
            <person name="Aiden E.L."/>
            <person name="Borodovsky M."/>
            <person name="Worthington M."/>
        </authorList>
    </citation>
    <scope>NUCLEOTIDE SEQUENCE [LARGE SCALE GENOMIC DNA]</scope>
    <source>
        <strain evidence="12">PI 553951</strain>
    </source>
</reference>
<gene>
    <name evidence="12" type="ORF">M0R45_030862</name>
</gene>
<dbReference type="InterPro" id="IPR001241">
    <property type="entry name" value="Topo_IIA"/>
</dbReference>
<dbReference type="Proteomes" id="UP001457282">
    <property type="component" value="Unassembled WGS sequence"/>
</dbReference>
<dbReference type="SUPFAM" id="SSF54211">
    <property type="entry name" value="Ribosomal protein S5 domain 2-like"/>
    <property type="match status" value="1"/>
</dbReference>
<dbReference type="SUPFAM" id="SSF56219">
    <property type="entry name" value="DNase I-like"/>
    <property type="match status" value="1"/>
</dbReference>
<evidence type="ECO:0000259" key="11">
    <source>
        <dbReference type="PROSITE" id="PS50880"/>
    </source>
</evidence>
<dbReference type="GO" id="GO:0005524">
    <property type="term" value="F:ATP binding"/>
    <property type="evidence" value="ECO:0007669"/>
    <property type="project" value="UniProtKB-UniRule"/>
</dbReference>
<dbReference type="InterPro" id="IPR020568">
    <property type="entry name" value="Ribosomal_Su5_D2-typ_SF"/>
</dbReference>
<dbReference type="Pfam" id="PF03372">
    <property type="entry name" value="Exo_endo_phos"/>
    <property type="match status" value="1"/>
</dbReference>
<dbReference type="PANTHER" id="PTHR45866:SF1">
    <property type="entry name" value="DNA GYRASE SUBUNIT B, MITOCHONDRIAL"/>
    <property type="match status" value="1"/>
</dbReference>
<comment type="subunit">
    <text evidence="10">Homodimer.</text>
</comment>
<keyword evidence="13" id="KW-1185">Reference proteome</keyword>
<feature type="domain" description="Toprim" evidence="11">
    <location>
        <begin position="496"/>
        <end position="603"/>
    </location>
</feature>
<dbReference type="GO" id="GO:0046872">
    <property type="term" value="F:metal ion binding"/>
    <property type="evidence" value="ECO:0007669"/>
    <property type="project" value="UniProtKB-KW"/>
</dbReference>
<dbReference type="InterPro" id="IPR013759">
    <property type="entry name" value="Topo_IIA_B_C"/>
</dbReference>
<dbReference type="PRINTS" id="PR00418">
    <property type="entry name" value="TPI2FAMILY"/>
</dbReference>
<accession>A0AAW1WGD6</accession>
<dbReference type="GO" id="GO:0003918">
    <property type="term" value="F:DNA topoisomerase type II (double strand cut, ATP-hydrolyzing) activity"/>
    <property type="evidence" value="ECO:0007669"/>
    <property type="project" value="UniProtKB-UniRule"/>
</dbReference>
<dbReference type="PROSITE" id="PS50880">
    <property type="entry name" value="TOPRIM"/>
    <property type="match status" value="1"/>
</dbReference>
<dbReference type="PRINTS" id="PR01159">
    <property type="entry name" value="DNAGYRASEB"/>
</dbReference>
<dbReference type="PROSITE" id="PS00177">
    <property type="entry name" value="TOPOISOMERASE_II"/>
    <property type="match status" value="1"/>
</dbReference>
<dbReference type="InterPro" id="IPR013506">
    <property type="entry name" value="Topo_IIA_bsu_dom2"/>
</dbReference>
<evidence type="ECO:0000256" key="4">
    <source>
        <dbReference type="ARBA" id="ARBA00022741"/>
    </source>
</evidence>
<keyword evidence="8 10" id="KW-0238">DNA-binding</keyword>
<evidence type="ECO:0000313" key="13">
    <source>
        <dbReference type="Proteomes" id="UP001457282"/>
    </source>
</evidence>
<dbReference type="Pfam" id="PF00204">
    <property type="entry name" value="DNA_gyraseB"/>
    <property type="match status" value="1"/>
</dbReference>
<evidence type="ECO:0000313" key="12">
    <source>
        <dbReference type="EMBL" id="KAK9922397.1"/>
    </source>
</evidence>
<dbReference type="InterPro" id="IPR034160">
    <property type="entry name" value="TOPRIM_GyrB"/>
</dbReference>
<dbReference type="InterPro" id="IPR006171">
    <property type="entry name" value="TOPRIM_dom"/>
</dbReference>
<organism evidence="12 13">
    <name type="scientific">Rubus argutus</name>
    <name type="common">Southern blackberry</name>
    <dbReference type="NCBI Taxonomy" id="59490"/>
    <lineage>
        <taxon>Eukaryota</taxon>
        <taxon>Viridiplantae</taxon>
        <taxon>Streptophyta</taxon>
        <taxon>Embryophyta</taxon>
        <taxon>Tracheophyta</taxon>
        <taxon>Spermatophyta</taxon>
        <taxon>Magnoliopsida</taxon>
        <taxon>eudicotyledons</taxon>
        <taxon>Gunneridae</taxon>
        <taxon>Pentapetalae</taxon>
        <taxon>rosids</taxon>
        <taxon>fabids</taxon>
        <taxon>Rosales</taxon>
        <taxon>Rosaceae</taxon>
        <taxon>Rosoideae</taxon>
        <taxon>Rosoideae incertae sedis</taxon>
        <taxon>Rubus</taxon>
    </lineage>
</organism>
<dbReference type="InterPro" id="IPR036691">
    <property type="entry name" value="Endo/exonu/phosph_ase_sf"/>
</dbReference>
<keyword evidence="3" id="KW-0479">Metal-binding</keyword>
<dbReference type="FunFam" id="3.40.50.670:FF:000002">
    <property type="entry name" value="DNA gyrase subunit B"/>
    <property type="match status" value="1"/>
</dbReference>
<proteinExistence type="inferred from homology"/>
<dbReference type="Gene3D" id="3.30.230.10">
    <property type="match status" value="1"/>
</dbReference>
<dbReference type="Pfam" id="PF01751">
    <property type="entry name" value="Toprim"/>
    <property type="match status" value="1"/>
</dbReference>
<name>A0AAW1WGD6_RUBAR</name>
<dbReference type="AlphaFoldDB" id="A0AAW1WGD6"/>
<evidence type="ECO:0000256" key="1">
    <source>
        <dbReference type="ARBA" id="ARBA00000185"/>
    </source>
</evidence>
<evidence type="ECO:0000256" key="3">
    <source>
        <dbReference type="ARBA" id="ARBA00022723"/>
    </source>
</evidence>
<comment type="caution">
    <text evidence="12">The sequence shown here is derived from an EMBL/GenBank/DDBJ whole genome shotgun (WGS) entry which is preliminary data.</text>
</comment>
<dbReference type="InterPro" id="IPR018522">
    <property type="entry name" value="TopoIIA_CS"/>
</dbReference>
<comment type="function">
    <text evidence="10">Control of topological states of DNA by transient breakage and subsequent rejoining of DNA strands. Topoisomerase II makes double-strand breaks.</text>
</comment>
<dbReference type="GO" id="GO:0003677">
    <property type="term" value="F:DNA binding"/>
    <property type="evidence" value="ECO:0007669"/>
    <property type="project" value="UniProtKB-UniRule"/>
</dbReference>
<dbReference type="InterPro" id="IPR000565">
    <property type="entry name" value="Topo_IIA_B"/>
</dbReference>
<keyword evidence="7 10" id="KW-0799">Topoisomerase</keyword>
<keyword evidence="5 10" id="KW-0067">ATP-binding</keyword>
<keyword evidence="6" id="KW-0460">Magnesium</keyword>
<dbReference type="Gene3D" id="3.60.10.10">
    <property type="entry name" value="Endonuclease/exonuclease/phosphatase"/>
    <property type="match status" value="1"/>
</dbReference>
<evidence type="ECO:0000256" key="7">
    <source>
        <dbReference type="ARBA" id="ARBA00023029"/>
    </source>
</evidence>
<dbReference type="InterPro" id="IPR013760">
    <property type="entry name" value="Topo_IIA-like_dom_sf"/>
</dbReference>
<dbReference type="Pfam" id="PF00986">
    <property type="entry name" value="DNA_gyraseB_C"/>
    <property type="match status" value="1"/>
</dbReference>
<dbReference type="Gene3D" id="3.40.50.670">
    <property type="match status" value="1"/>
</dbReference>
<dbReference type="InterPro" id="IPR014721">
    <property type="entry name" value="Ribsml_uS5_D2-typ_fold_subgr"/>
</dbReference>
<sequence length="715" mass="82693">MGSRSKRRVIKEKILTSKADVVILQETKKEVIHRKLIGSIWGVRYTDWVSLPSLGSSGGILVMWKTKSISVMEAVIGIFSVSIKIQAINGQDWWLSRVYGPNKVRDRDDFWEELAGLYGLCGPRWCVGGDFNVVRFPSEKSNGGRMTRSMRVFNNFLQDTNMRDPNLLNAEFTWSNLREEAVCCRLDRFIFTPEWEELFTNARQKTLVRVTSDHCPVELDTSKLKWGPCPFRFENIWLNHSDFREKFKEWWKQEDFQGWEGFKLMKKLKFLKGKVKQWSKEEFRELGKVKQELEAKLIEIDLEEGRGGLDDTQRRERKALRFQFEELVFKEEAFWRQRAKVEWAREGDGNTRFFHKLVNGRRKRNCIESLELEGGIFTEDQEDKDITLSGEHVREGLTCVVSVKVPNPEFEGQTKTRLGNPEVRRVVDHSLQEYLTEYLELHPDVLDSILSKSLNALKAALAAKRARELVRQKSVLRSSSLPGKLADCSSTNPEESEIFIVEGDSAGGSAKQGRDRRFQAILPLRGKILNIERRDEAAMYKNEEIQNLILGLGLGVKGEDFKKEALRYHKIIILTDADVDGAHIRTLLLTFFFRYQRALFDEGCIYVGVPPFYKVERGKQAYYCYDDAELKKLQSSFPSNASYTIQRFKGLGEMMPTQLWETTMDPEKRLLKQLGVDDAAEANFVFSSLMGSRVDFRKELIQNAARMINLDQLDI</sequence>
<evidence type="ECO:0000256" key="9">
    <source>
        <dbReference type="ARBA" id="ARBA00023235"/>
    </source>
</evidence>
<dbReference type="GO" id="GO:0006265">
    <property type="term" value="P:DNA topological change"/>
    <property type="evidence" value="ECO:0007669"/>
    <property type="project" value="UniProtKB-UniRule"/>
</dbReference>
<evidence type="ECO:0000256" key="8">
    <source>
        <dbReference type="ARBA" id="ARBA00023125"/>
    </source>
</evidence>
<comment type="catalytic activity">
    <reaction evidence="1 10">
        <text>ATP-dependent breakage, passage and rejoining of double-stranded DNA.</text>
        <dbReference type="EC" id="5.6.2.2"/>
    </reaction>
</comment>
<evidence type="ECO:0000256" key="2">
    <source>
        <dbReference type="ARBA" id="ARBA00010708"/>
    </source>
</evidence>
<dbReference type="EC" id="5.6.2.2" evidence="10"/>
<dbReference type="EMBL" id="JBEDUW010000006">
    <property type="protein sequence ID" value="KAK9922397.1"/>
    <property type="molecule type" value="Genomic_DNA"/>
</dbReference>
<evidence type="ECO:0000256" key="5">
    <source>
        <dbReference type="ARBA" id="ARBA00022840"/>
    </source>
</evidence>
<evidence type="ECO:0000256" key="10">
    <source>
        <dbReference type="RuleBase" id="RU362094"/>
    </source>
</evidence>
<evidence type="ECO:0000256" key="6">
    <source>
        <dbReference type="ARBA" id="ARBA00022842"/>
    </source>
</evidence>
<comment type="similarity">
    <text evidence="10">Belongs to the type II topoisomerase family.</text>
</comment>